<evidence type="ECO:0000256" key="14">
    <source>
        <dbReference type="ARBA" id="ARBA00023317"/>
    </source>
</evidence>
<evidence type="ECO:0000256" key="2">
    <source>
        <dbReference type="ARBA" id="ARBA00001958"/>
    </source>
</evidence>
<keyword evidence="14" id="KW-0670">Pyruvate</keyword>
<evidence type="ECO:0000256" key="4">
    <source>
        <dbReference type="ARBA" id="ARBA00008663"/>
    </source>
</evidence>
<comment type="catalytic activity">
    <reaction evidence="15">
        <text>pyruvate + ATP = phosphoenolpyruvate + ADP + H(+)</text>
        <dbReference type="Rhea" id="RHEA:18157"/>
        <dbReference type="ChEBI" id="CHEBI:15361"/>
        <dbReference type="ChEBI" id="CHEBI:15378"/>
        <dbReference type="ChEBI" id="CHEBI:30616"/>
        <dbReference type="ChEBI" id="CHEBI:58702"/>
        <dbReference type="ChEBI" id="CHEBI:456216"/>
        <dbReference type="EC" id="2.7.1.40"/>
    </reaction>
</comment>
<dbReference type="EMBL" id="CAJHNH020001779">
    <property type="protein sequence ID" value="CAG5124436.1"/>
    <property type="molecule type" value="Genomic_DNA"/>
</dbReference>
<keyword evidence="13 15" id="KW-0324">Glycolysis</keyword>
<dbReference type="InterPro" id="IPR015793">
    <property type="entry name" value="Pyrv_Knase_brl"/>
</dbReference>
<evidence type="ECO:0000256" key="11">
    <source>
        <dbReference type="ARBA" id="ARBA00022842"/>
    </source>
</evidence>
<dbReference type="InterPro" id="IPR015813">
    <property type="entry name" value="Pyrv/PenolPyrv_kinase-like_dom"/>
</dbReference>
<dbReference type="SUPFAM" id="SSF52935">
    <property type="entry name" value="PK C-terminal domain-like"/>
    <property type="match status" value="1"/>
</dbReference>
<evidence type="ECO:0000313" key="18">
    <source>
        <dbReference type="EMBL" id="CAG5124436.1"/>
    </source>
</evidence>
<comment type="similarity">
    <text evidence="4 15">Belongs to the pyruvate kinase family.</text>
</comment>
<keyword evidence="19" id="KW-1185">Reference proteome</keyword>
<evidence type="ECO:0000256" key="6">
    <source>
        <dbReference type="ARBA" id="ARBA00022679"/>
    </source>
</evidence>
<evidence type="ECO:0000256" key="8">
    <source>
        <dbReference type="ARBA" id="ARBA00022741"/>
    </source>
</evidence>
<keyword evidence="12" id="KW-0630">Potassium</keyword>
<evidence type="ECO:0000256" key="1">
    <source>
        <dbReference type="ARBA" id="ARBA00001946"/>
    </source>
</evidence>
<dbReference type="NCBIfam" id="TIGR01064">
    <property type="entry name" value="pyruv_kin"/>
    <property type="match status" value="1"/>
</dbReference>
<dbReference type="Pfam" id="PF00224">
    <property type="entry name" value="PK"/>
    <property type="match status" value="1"/>
</dbReference>
<evidence type="ECO:0000256" key="12">
    <source>
        <dbReference type="ARBA" id="ARBA00022958"/>
    </source>
</evidence>
<keyword evidence="10" id="KW-0067">ATP-binding</keyword>
<gene>
    <name evidence="18" type="ORF">CUNI_LOCUS9994</name>
</gene>
<evidence type="ECO:0000259" key="17">
    <source>
        <dbReference type="Pfam" id="PF02887"/>
    </source>
</evidence>
<dbReference type="GO" id="GO:0016301">
    <property type="term" value="F:kinase activity"/>
    <property type="evidence" value="ECO:0007669"/>
    <property type="project" value="UniProtKB-KW"/>
</dbReference>
<dbReference type="Gene3D" id="3.20.20.60">
    <property type="entry name" value="Phosphoenolpyruvate-binding domains"/>
    <property type="match status" value="1"/>
</dbReference>
<comment type="cofactor">
    <cofactor evidence="1">
        <name>Mg(2+)</name>
        <dbReference type="ChEBI" id="CHEBI:18420"/>
    </cofactor>
</comment>
<proteinExistence type="inferred from homology"/>
<dbReference type="GO" id="GO:0030955">
    <property type="term" value="F:potassium ion binding"/>
    <property type="evidence" value="ECO:0007669"/>
    <property type="project" value="InterPro"/>
</dbReference>
<dbReference type="SUPFAM" id="SSF50800">
    <property type="entry name" value="PK beta-barrel domain-like"/>
    <property type="match status" value="1"/>
</dbReference>
<organism evidence="18 19">
    <name type="scientific">Candidula unifasciata</name>
    <dbReference type="NCBI Taxonomy" id="100452"/>
    <lineage>
        <taxon>Eukaryota</taxon>
        <taxon>Metazoa</taxon>
        <taxon>Spiralia</taxon>
        <taxon>Lophotrochozoa</taxon>
        <taxon>Mollusca</taxon>
        <taxon>Gastropoda</taxon>
        <taxon>Heterobranchia</taxon>
        <taxon>Euthyneura</taxon>
        <taxon>Panpulmonata</taxon>
        <taxon>Eupulmonata</taxon>
        <taxon>Stylommatophora</taxon>
        <taxon>Helicina</taxon>
        <taxon>Helicoidea</taxon>
        <taxon>Geomitridae</taxon>
        <taxon>Candidula</taxon>
    </lineage>
</organism>
<dbReference type="InterPro" id="IPR011037">
    <property type="entry name" value="Pyrv_Knase-like_insert_dom_sf"/>
</dbReference>
<dbReference type="PROSITE" id="PS00110">
    <property type="entry name" value="PYRUVATE_KINASE"/>
    <property type="match status" value="1"/>
</dbReference>
<keyword evidence="9 15" id="KW-0418">Kinase</keyword>
<evidence type="ECO:0000259" key="16">
    <source>
        <dbReference type="Pfam" id="PF00224"/>
    </source>
</evidence>
<dbReference type="InterPro" id="IPR036918">
    <property type="entry name" value="Pyrv_Knase_C_sf"/>
</dbReference>
<dbReference type="FunFam" id="3.20.20.60:FF:000025">
    <property type="entry name" value="Pyruvate kinase"/>
    <property type="match status" value="1"/>
</dbReference>
<dbReference type="PANTHER" id="PTHR11817">
    <property type="entry name" value="PYRUVATE KINASE"/>
    <property type="match status" value="1"/>
</dbReference>
<dbReference type="OrthoDB" id="108365at2759"/>
<comment type="pathway">
    <text evidence="3 15">Carbohydrate degradation; glycolysis; pyruvate from D-glyceraldehyde 3-phosphate: step 5/5.</text>
</comment>
<dbReference type="GO" id="GO:0004743">
    <property type="term" value="F:pyruvate kinase activity"/>
    <property type="evidence" value="ECO:0007669"/>
    <property type="project" value="UniProtKB-EC"/>
</dbReference>
<dbReference type="Gene3D" id="2.40.33.10">
    <property type="entry name" value="PK beta-barrel domain-like"/>
    <property type="match status" value="1"/>
</dbReference>
<dbReference type="AlphaFoldDB" id="A0A8S3ZBI5"/>
<dbReference type="InterPro" id="IPR015795">
    <property type="entry name" value="Pyrv_Knase_C"/>
</dbReference>
<accession>A0A8S3ZBI5</accession>
<evidence type="ECO:0000256" key="7">
    <source>
        <dbReference type="ARBA" id="ARBA00022723"/>
    </source>
</evidence>
<evidence type="ECO:0000256" key="15">
    <source>
        <dbReference type="RuleBase" id="RU000504"/>
    </source>
</evidence>
<keyword evidence="8" id="KW-0547">Nucleotide-binding</keyword>
<comment type="cofactor">
    <cofactor evidence="2">
        <name>K(+)</name>
        <dbReference type="ChEBI" id="CHEBI:29103"/>
    </cofactor>
</comment>
<dbReference type="InterPro" id="IPR040442">
    <property type="entry name" value="Pyrv_kinase-like_dom_sf"/>
</dbReference>
<keyword evidence="11 15" id="KW-0460">Magnesium</keyword>
<dbReference type="EC" id="2.7.1.40" evidence="5 15"/>
<evidence type="ECO:0000256" key="3">
    <source>
        <dbReference type="ARBA" id="ARBA00004997"/>
    </source>
</evidence>
<evidence type="ECO:0000256" key="13">
    <source>
        <dbReference type="ARBA" id="ARBA00023152"/>
    </source>
</evidence>
<dbReference type="PRINTS" id="PR01050">
    <property type="entry name" value="PYRUVTKNASE"/>
</dbReference>
<feature type="domain" description="Pyruvate kinase C-terminal" evidence="17">
    <location>
        <begin position="404"/>
        <end position="518"/>
    </location>
</feature>
<dbReference type="SUPFAM" id="SSF51621">
    <property type="entry name" value="Phosphoenolpyruvate/pyruvate domain"/>
    <property type="match status" value="1"/>
</dbReference>
<dbReference type="InterPro" id="IPR001697">
    <property type="entry name" value="Pyr_Knase"/>
</dbReference>
<dbReference type="InterPro" id="IPR015806">
    <property type="entry name" value="Pyrv_Knase_insert_dom_sf"/>
</dbReference>
<dbReference type="Gene3D" id="3.40.1380.20">
    <property type="entry name" value="Pyruvate kinase, C-terminal domain"/>
    <property type="match status" value="1"/>
</dbReference>
<evidence type="ECO:0000256" key="10">
    <source>
        <dbReference type="ARBA" id="ARBA00022840"/>
    </source>
</evidence>
<feature type="domain" description="Pyruvate kinase barrel" evidence="16">
    <location>
        <begin position="37"/>
        <end position="367"/>
    </location>
</feature>
<dbReference type="Pfam" id="PF02887">
    <property type="entry name" value="PK_C"/>
    <property type="match status" value="1"/>
</dbReference>
<dbReference type="FunFam" id="3.40.1380.20:FF:000001">
    <property type="entry name" value="Pyruvate kinase"/>
    <property type="match status" value="1"/>
</dbReference>
<comment type="caution">
    <text evidence="18">The sequence shown here is derived from an EMBL/GenBank/DDBJ whole genome shotgun (WGS) entry which is preliminary data.</text>
</comment>
<name>A0A8S3ZBI5_9EUPU</name>
<sequence length="543" mass="59887">MISVDIKRNFRQGLNLTQSHLQQICELNVDSKHPTYRMTNIICTIGPACDSTAILCELIEKGMNICRFNLAHVDHSYHLSALHNLRDAISKSKHKVHSQVATAVDICGPAVRIGKFRKDITQPFFLKKGEKCILTSDESYAPSCEREIIYASKSFINKAEINSHIYIEDGPLCLMIQEKDGTSLRCLVTQEGEINSYSHCHVPRTLPSDSVELTDKDKEDIDFCIQHKMDMVFVSWVWCPEIIIKIREHLGEAASNVKIIAKIENYEGVKRIDEILAVADGILVGRGDLGIDVPPEKVVLAQKMIIGRANMAGKPVICAAQMLDSMVNNPRPTRAEASDVANAILDGADCVMLSKETAIGKFPVKAVETLASICKEAENALYHARLFQDLQSVTPIPTDSAHSASIAAVEAAFRCRASAIVVVTNSGRSATMIARYRPHCVIIAVTRSHHTAQYLNLYRGIFAVLYTDTTSVEWYADVDTRIDHALNIAKGQGYVKAKDIVILVTGYQTGPGCTNTVRSIVVPCGNEKTHFLNIQSTTDHLGV</sequence>
<dbReference type="Proteomes" id="UP000678393">
    <property type="component" value="Unassembled WGS sequence"/>
</dbReference>
<keyword evidence="6 15" id="KW-0808">Transferase</keyword>
<dbReference type="InterPro" id="IPR018209">
    <property type="entry name" value="Pyrv_Knase_AS"/>
</dbReference>
<dbReference type="GO" id="GO:0000287">
    <property type="term" value="F:magnesium ion binding"/>
    <property type="evidence" value="ECO:0007669"/>
    <property type="project" value="InterPro"/>
</dbReference>
<keyword evidence="7" id="KW-0479">Metal-binding</keyword>
<dbReference type="GO" id="GO:0005524">
    <property type="term" value="F:ATP binding"/>
    <property type="evidence" value="ECO:0007669"/>
    <property type="project" value="UniProtKB-KW"/>
</dbReference>
<evidence type="ECO:0000256" key="9">
    <source>
        <dbReference type="ARBA" id="ARBA00022777"/>
    </source>
</evidence>
<evidence type="ECO:0000256" key="5">
    <source>
        <dbReference type="ARBA" id="ARBA00012142"/>
    </source>
</evidence>
<protein>
    <recommendedName>
        <fullName evidence="5 15">Pyruvate kinase</fullName>
        <ecNumber evidence="5 15">2.7.1.40</ecNumber>
    </recommendedName>
</protein>
<reference evidence="18" key="1">
    <citation type="submission" date="2021-04" db="EMBL/GenBank/DDBJ databases">
        <authorList>
            <consortium name="Molecular Ecology Group"/>
        </authorList>
    </citation>
    <scope>NUCLEOTIDE SEQUENCE</scope>
</reference>
<evidence type="ECO:0000313" key="19">
    <source>
        <dbReference type="Proteomes" id="UP000678393"/>
    </source>
</evidence>